<evidence type="ECO:0000313" key="3">
    <source>
        <dbReference type="Proteomes" id="UP001176960"/>
    </source>
</evidence>
<dbReference type="InterPro" id="IPR017850">
    <property type="entry name" value="Alkaline_phosphatase_core_sf"/>
</dbReference>
<dbReference type="Gene3D" id="3.40.720.10">
    <property type="entry name" value="Alkaline Phosphatase, subunit A"/>
    <property type="match status" value="1"/>
</dbReference>
<accession>A0AA35V8R2</accession>
<dbReference type="InterPro" id="IPR002591">
    <property type="entry name" value="Phosphodiest/P_Trfase"/>
</dbReference>
<dbReference type="PANTHER" id="PTHR10151">
    <property type="entry name" value="ECTONUCLEOTIDE PYROPHOSPHATASE/PHOSPHODIESTERASE"/>
    <property type="match status" value="1"/>
</dbReference>
<dbReference type="Gene3D" id="3.30.1360.180">
    <property type="match status" value="1"/>
</dbReference>
<feature type="signal peptide" evidence="1">
    <location>
        <begin position="1"/>
        <end position="38"/>
    </location>
</feature>
<evidence type="ECO:0000313" key="2">
    <source>
        <dbReference type="EMBL" id="CAI9119867.1"/>
    </source>
</evidence>
<dbReference type="Pfam" id="PF01663">
    <property type="entry name" value="Phosphodiest"/>
    <property type="match status" value="1"/>
</dbReference>
<feature type="chain" id="PRO_5041259558" evidence="1">
    <location>
        <begin position="39"/>
        <end position="434"/>
    </location>
</feature>
<comment type="caution">
    <text evidence="2">The sequence shown here is derived from an EMBL/GenBank/DDBJ whole genome shotgun (WGS) entry which is preliminary data.</text>
</comment>
<dbReference type="SUPFAM" id="SSF53649">
    <property type="entry name" value="Alkaline phosphatase-like"/>
    <property type="match status" value="1"/>
</dbReference>
<name>A0AA35V8R2_9PROT</name>
<dbReference type="CDD" id="cd16018">
    <property type="entry name" value="Enpp"/>
    <property type="match status" value="1"/>
</dbReference>
<dbReference type="RefSeq" id="WP_289840892.1">
    <property type="nucleotide sequence ID" value="NZ_CATKSH010000003.1"/>
</dbReference>
<organism evidence="2 3">
    <name type="scientific">Brytella acorum</name>
    <dbReference type="NCBI Taxonomy" id="2959299"/>
    <lineage>
        <taxon>Bacteria</taxon>
        <taxon>Pseudomonadati</taxon>
        <taxon>Pseudomonadota</taxon>
        <taxon>Alphaproteobacteria</taxon>
        <taxon>Acetobacterales</taxon>
        <taxon>Acetobacteraceae</taxon>
        <taxon>Brytella</taxon>
    </lineage>
</organism>
<dbReference type="PANTHER" id="PTHR10151:SF120">
    <property type="entry name" value="BIS(5'-ADENOSYL)-TRIPHOSPHATASE"/>
    <property type="match status" value="1"/>
</dbReference>
<dbReference type="EMBL" id="CATKSH010000003">
    <property type="protein sequence ID" value="CAI9119867.1"/>
    <property type="molecule type" value="Genomic_DNA"/>
</dbReference>
<reference evidence="2" key="1">
    <citation type="submission" date="2023-03" db="EMBL/GenBank/DDBJ databases">
        <authorList>
            <person name="Cleenwerck I."/>
        </authorList>
    </citation>
    <scope>NUCLEOTIDE SEQUENCE</scope>
    <source>
        <strain evidence="2">LMG 32879</strain>
    </source>
</reference>
<dbReference type="AlphaFoldDB" id="A0AA35V8R2"/>
<dbReference type="GO" id="GO:0016787">
    <property type="term" value="F:hydrolase activity"/>
    <property type="evidence" value="ECO:0007669"/>
    <property type="project" value="UniProtKB-ARBA"/>
</dbReference>
<protein>
    <submittedName>
        <fullName evidence="2">Alkaline phosphatase family protein</fullName>
    </submittedName>
</protein>
<evidence type="ECO:0000256" key="1">
    <source>
        <dbReference type="SAM" id="SignalP"/>
    </source>
</evidence>
<sequence>MNDRSPQQIDRARPRCHCRYMRRLPLCLLFLTILSGCAQPETSFPTSPGGGPVPVIMISLDGFRNDYLYQGDTPTLDHLADTGAVADMHPSFPSVTFPNHYTLVTGLRPDMHGIVGNRMLDPAIPDEVFDVSRGTGLQDPRWWDGAEPVWVTAETHGLHAASMFWPGTDTPIKGVLPDDWAHYDKTLSADDRITRVLGWFQRPVAERPVLTTIYLEDVDHAGHSDGPNSEARHTAAATVDHAVGMLLDGLRQNHIIANIIIVSDHGMAQISPHRAIPLSRLAPVGEMEIVTSGAYAGINPTPGHERSLADALAKPHDHVQCWPKEHIPERLHYGRNARVPAFICLADVGWVLTGPRDTHPVHGGAHGYDPAAPEMTAIFIGNGPAFARGTKLAPINNTDIQPLVLHLLGLVGQTGDGTFRDLRAALTPAYADLQ</sequence>
<keyword evidence="3" id="KW-1185">Reference proteome</keyword>
<proteinExistence type="predicted"/>
<dbReference type="Proteomes" id="UP001176960">
    <property type="component" value="Unassembled WGS sequence"/>
</dbReference>
<gene>
    <name evidence="2" type="ORF">LMG32879_000693</name>
</gene>
<keyword evidence="1" id="KW-0732">Signal</keyword>